<name>A0A348WI85_9RHOB</name>
<dbReference type="FunFam" id="1.10.45.10:FF:000001">
    <property type="entry name" value="D-lactate dehydrogenase mitochondrial"/>
    <property type="match status" value="1"/>
</dbReference>
<dbReference type="PANTHER" id="PTHR43716:SF2">
    <property type="entry name" value="BLL6224 PROTEIN"/>
    <property type="match status" value="1"/>
</dbReference>
<dbReference type="InterPro" id="IPR051264">
    <property type="entry name" value="FAD-oxidored/transferase_4"/>
</dbReference>
<dbReference type="Gene3D" id="1.10.45.10">
    <property type="entry name" value="Vanillyl-alcohol Oxidase, Chain A, domain 4"/>
    <property type="match status" value="1"/>
</dbReference>
<keyword evidence="3" id="KW-0285">Flavoprotein</keyword>
<dbReference type="PANTHER" id="PTHR43716">
    <property type="entry name" value="D-2-HYDROXYGLUTARATE DEHYDROGENASE, MITOCHONDRIAL"/>
    <property type="match status" value="1"/>
</dbReference>
<keyword evidence="4" id="KW-0274">FAD</keyword>
<evidence type="ECO:0000256" key="4">
    <source>
        <dbReference type="ARBA" id="ARBA00022827"/>
    </source>
</evidence>
<feature type="domain" description="FAD-binding oxidoreductase/transferase type 4 C-terminal" evidence="5">
    <location>
        <begin position="2"/>
        <end position="156"/>
    </location>
</feature>
<accession>A0A348WI85</accession>
<dbReference type="InterPro" id="IPR004113">
    <property type="entry name" value="FAD-bd_oxidored_4_C"/>
</dbReference>
<dbReference type="Gene3D" id="3.30.70.2740">
    <property type="match status" value="1"/>
</dbReference>
<dbReference type="Pfam" id="PF02913">
    <property type="entry name" value="FAD-oxidase_C"/>
    <property type="match status" value="1"/>
</dbReference>
<organism evidence="6 7">
    <name type="scientific">Roseovarius nubinhibens</name>
    <dbReference type="NCBI Taxonomy" id="314263"/>
    <lineage>
        <taxon>Bacteria</taxon>
        <taxon>Pseudomonadati</taxon>
        <taxon>Pseudomonadota</taxon>
        <taxon>Alphaproteobacteria</taxon>
        <taxon>Rhodobacterales</taxon>
        <taxon>Roseobacteraceae</taxon>
        <taxon>Roseovarius</taxon>
    </lineage>
</organism>
<comment type="similarity">
    <text evidence="2">Belongs to the FAD-binding oxidoreductase/transferase type 4 family.</text>
</comment>
<evidence type="ECO:0000313" key="7">
    <source>
        <dbReference type="Proteomes" id="UP000264719"/>
    </source>
</evidence>
<dbReference type="InterPro" id="IPR016164">
    <property type="entry name" value="FAD-linked_Oxase-like_C"/>
</dbReference>
<dbReference type="GO" id="GO:0003824">
    <property type="term" value="F:catalytic activity"/>
    <property type="evidence" value="ECO:0007669"/>
    <property type="project" value="InterPro"/>
</dbReference>
<comment type="cofactor">
    <cofactor evidence="1">
        <name>FAD</name>
        <dbReference type="ChEBI" id="CHEBI:57692"/>
    </cofactor>
</comment>
<protein>
    <submittedName>
        <fullName evidence="6">Hydroxyacid dehydrogenase</fullName>
    </submittedName>
</protein>
<dbReference type="EMBL" id="DMVW01000195">
    <property type="protein sequence ID" value="HAR54247.1"/>
    <property type="molecule type" value="Genomic_DNA"/>
</dbReference>
<dbReference type="InterPro" id="IPR016171">
    <property type="entry name" value="Vanillyl_alc_oxidase_C-sub2"/>
</dbReference>
<reference evidence="6 7" key="1">
    <citation type="journal article" date="2018" name="Nat. Biotechnol.">
        <title>A standardized bacterial taxonomy based on genome phylogeny substantially revises the tree of life.</title>
        <authorList>
            <person name="Parks D.H."/>
            <person name="Chuvochina M."/>
            <person name="Waite D.W."/>
            <person name="Rinke C."/>
            <person name="Skarshewski A."/>
            <person name="Chaumeil P.A."/>
            <person name="Hugenholtz P."/>
        </authorList>
    </citation>
    <scope>NUCLEOTIDE SEQUENCE [LARGE SCALE GENOMIC DNA]</scope>
    <source>
        <strain evidence="6">UBA9169</strain>
    </source>
</reference>
<dbReference type="Gene3D" id="3.30.70.2190">
    <property type="match status" value="1"/>
</dbReference>
<evidence type="ECO:0000256" key="1">
    <source>
        <dbReference type="ARBA" id="ARBA00001974"/>
    </source>
</evidence>
<evidence type="ECO:0000313" key="6">
    <source>
        <dbReference type="EMBL" id="HAR54247.1"/>
    </source>
</evidence>
<sequence length="163" mass="17569">LVHDGVVAQSQAQRDALWDMREHIPEGNRRIGAIASHDIALPLGELPEFIRRGAALVADLGPYRINCFGHLGDGNLHYNIFPPEGESRDAYRAEAPAISRALHDLVAELGGSFSAEHGVGRLKVGDLEHYGDPAKLAAMRAIKSALDPRGIMNPGAVLRLPES</sequence>
<dbReference type="Proteomes" id="UP000264719">
    <property type="component" value="Unassembled WGS sequence"/>
</dbReference>
<evidence type="ECO:0000259" key="5">
    <source>
        <dbReference type="Pfam" id="PF02913"/>
    </source>
</evidence>
<gene>
    <name evidence="6" type="ORF">DCS45_20590</name>
</gene>
<proteinExistence type="inferred from homology"/>
<evidence type="ECO:0000256" key="3">
    <source>
        <dbReference type="ARBA" id="ARBA00022630"/>
    </source>
</evidence>
<dbReference type="SUPFAM" id="SSF55103">
    <property type="entry name" value="FAD-linked oxidases, C-terminal domain"/>
    <property type="match status" value="1"/>
</dbReference>
<dbReference type="GO" id="GO:0050660">
    <property type="term" value="F:flavin adenine dinucleotide binding"/>
    <property type="evidence" value="ECO:0007669"/>
    <property type="project" value="InterPro"/>
</dbReference>
<evidence type="ECO:0000256" key="2">
    <source>
        <dbReference type="ARBA" id="ARBA00008000"/>
    </source>
</evidence>
<dbReference type="GO" id="GO:0022904">
    <property type="term" value="P:respiratory electron transport chain"/>
    <property type="evidence" value="ECO:0007669"/>
    <property type="project" value="TreeGrafter"/>
</dbReference>
<dbReference type="AlphaFoldDB" id="A0A348WI85"/>
<comment type="caution">
    <text evidence="6">The sequence shown here is derived from an EMBL/GenBank/DDBJ whole genome shotgun (WGS) entry which is preliminary data.</text>
</comment>
<feature type="non-terminal residue" evidence="6">
    <location>
        <position position="1"/>
    </location>
</feature>